<comment type="caution">
    <text evidence="2">The sequence shown here is derived from an EMBL/GenBank/DDBJ whole genome shotgun (WGS) entry which is preliminary data.</text>
</comment>
<name>A0ABR2QUU1_9ROSI</name>
<protein>
    <submittedName>
        <fullName evidence="2">Uncharacterized protein</fullName>
    </submittedName>
</protein>
<organism evidence="2 3">
    <name type="scientific">Hibiscus sabdariffa</name>
    <name type="common">roselle</name>
    <dbReference type="NCBI Taxonomy" id="183260"/>
    <lineage>
        <taxon>Eukaryota</taxon>
        <taxon>Viridiplantae</taxon>
        <taxon>Streptophyta</taxon>
        <taxon>Embryophyta</taxon>
        <taxon>Tracheophyta</taxon>
        <taxon>Spermatophyta</taxon>
        <taxon>Magnoliopsida</taxon>
        <taxon>eudicotyledons</taxon>
        <taxon>Gunneridae</taxon>
        <taxon>Pentapetalae</taxon>
        <taxon>rosids</taxon>
        <taxon>malvids</taxon>
        <taxon>Malvales</taxon>
        <taxon>Malvaceae</taxon>
        <taxon>Malvoideae</taxon>
        <taxon>Hibiscus</taxon>
    </lineage>
</organism>
<dbReference type="Proteomes" id="UP001396334">
    <property type="component" value="Unassembled WGS sequence"/>
</dbReference>
<feature type="region of interest" description="Disordered" evidence="1">
    <location>
        <begin position="78"/>
        <end position="117"/>
    </location>
</feature>
<accession>A0ABR2QUU1</accession>
<evidence type="ECO:0000313" key="2">
    <source>
        <dbReference type="EMBL" id="KAK9004439.1"/>
    </source>
</evidence>
<dbReference type="EMBL" id="JBBPBN010000031">
    <property type="protein sequence ID" value="KAK9004439.1"/>
    <property type="molecule type" value="Genomic_DNA"/>
</dbReference>
<feature type="compositionally biased region" description="Polar residues" evidence="1">
    <location>
        <begin position="28"/>
        <end position="38"/>
    </location>
</feature>
<proteinExistence type="predicted"/>
<evidence type="ECO:0000256" key="1">
    <source>
        <dbReference type="SAM" id="MobiDB-lite"/>
    </source>
</evidence>
<reference evidence="2 3" key="1">
    <citation type="journal article" date="2024" name="G3 (Bethesda)">
        <title>Genome assembly of Hibiscus sabdariffa L. provides insights into metabolisms of medicinal natural products.</title>
        <authorList>
            <person name="Kim T."/>
        </authorList>
    </citation>
    <scope>NUCLEOTIDE SEQUENCE [LARGE SCALE GENOMIC DNA]</scope>
    <source>
        <strain evidence="2">TK-2024</strain>
        <tissue evidence="2">Old leaves</tissue>
    </source>
</reference>
<sequence length="144" mass="15061">MSHTSEQSSSINAPMLSDESAVDDHLHNTNSRSMVQRTNVDDHEPIMGEGAGTNARFSRVDVGAEQLSWSICDMVEDGGQNQETHADGIHAGELVTDAQGEDGGETQGYPMVDSHAEGLVTDPQGEWSQIGVIGSVGGDVAPGG</sequence>
<gene>
    <name evidence="2" type="ORF">V6N11_002239</name>
</gene>
<evidence type="ECO:0000313" key="3">
    <source>
        <dbReference type="Proteomes" id="UP001396334"/>
    </source>
</evidence>
<feature type="compositionally biased region" description="Polar residues" evidence="1">
    <location>
        <begin position="1"/>
        <end position="12"/>
    </location>
</feature>
<keyword evidence="3" id="KW-1185">Reference proteome</keyword>
<feature type="region of interest" description="Disordered" evidence="1">
    <location>
        <begin position="1"/>
        <end position="52"/>
    </location>
</feature>